<dbReference type="Proteomes" id="UP000537126">
    <property type="component" value="Unassembled WGS sequence"/>
</dbReference>
<dbReference type="RefSeq" id="WP_166920071.1">
    <property type="nucleotide sequence ID" value="NZ_JAASRN010000002.1"/>
</dbReference>
<dbReference type="InterPro" id="IPR011990">
    <property type="entry name" value="TPR-like_helical_dom_sf"/>
</dbReference>
<sequence length="607" mass="71517">MEKIQKTWWFSCLFAVLSTNLCAQINMQLSLAKEYYQKGECDKAIAEYKSISREASEYFLVIYPQYKDCLWRSRLFKDLEKVIETAIKEAPDNPLYRIDLLELYEHENQSRQAERVYRQLVDKFAGSYEQAMAVVHWLMDKQQWSRAKDFITQARRRLYEYAFAIEMAEIYAIEQNIEGMLNEYLLIAYNDPAKIDLVKQALQEQFDNEALIQKAEQRMIELSQRYPDEKVFLDLLIWLYVQRGDFDNAFLLSKAMDKRFHLSGQHLFQIGMIAYSNSAYEAADRFFTYIKQQYKGSYLSYAAARYSIASKEALIKQQGEHAKHQMQRIAEEYRRIIEEGRGRSEIKEAYTGLAFLYANYLQQTDSALLVLDEALRSYPQEKEFIAWVKIQKGDVLLLIDQPWEAALLYAQAEKEVKDSPVAYEAKLRRAKLFYYTGEFELAKEYFDILKAATSRQIANDALQMSLLISENQDADSSNHVLLTYAKADLLFFQQQYSRAHLLLDSLRLSAGGHPIMDDVLWMQAKIATHWKKYDEAAALYQQIAEQYAYEIWADDALFELMQLYFHQYRDYKKAEEYALRLIKDHPDSIYISQARFLLQKIEQQQVN</sequence>
<dbReference type="Pfam" id="PF13174">
    <property type="entry name" value="TPR_6"/>
    <property type="match status" value="1"/>
</dbReference>
<keyword evidence="1" id="KW-0732">Signal</keyword>
<evidence type="ECO:0000313" key="3">
    <source>
        <dbReference type="Proteomes" id="UP000537126"/>
    </source>
</evidence>
<reference evidence="2 3" key="1">
    <citation type="submission" date="2020-03" db="EMBL/GenBank/DDBJ databases">
        <title>Genomic Encyclopedia of Type Strains, Phase IV (KMG-IV): sequencing the most valuable type-strain genomes for metagenomic binning, comparative biology and taxonomic classification.</title>
        <authorList>
            <person name="Goeker M."/>
        </authorList>
    </citation>
    <scope>NUCLEOTIDE SEQUENCE [LARGE SCALE GENOMIC DNA]</scope>
    <source>
        <strain evidence="2 3">DSM 5718</strain>
    </source>
</reference>
<dbReference type="EMBL" id="JAASRN010000002">
    <property type="protein sequence ID" value="NIK74422.1"/>
    <property type="molecule type" value="Genomic_DNA"/>
</dbReference>
<feature type="signal peptide" evidence="1">
    <location>
        <begin position="1"/>
        <end position="23"/>
    </location>
</feature>
<evidence type="ECO:0000313" key="2">
    <source>
        <dbReference type="EMBL" id="NIK74422.1"/>
    </source>
</evidence>
<comment type="caution">
    <text evidence="2">The sequence shown here is derived from an EMBL/GenBank/DDBJ whole genome shotgun (WGS) entry which is preliminary data.</text>
</comment>
<feature type="chain" id="PRO_5032273074" description="Tetratricopeptide repeat protein" evidence="1">
    <location>
        <begin position="24"/>
        <end position="607"/>
    </location>
</feature>
<keyword evidence="3" id="KW-1185">Reference proteome</keyword>
<dbReference type="AlphaFoldDB" id="A0A846MSW7"/>
<dbReference type="InterPro" id="IPR019734">
    <property type="entry name" value="TPR_rpt"/>
</dbReference>
<proteinExistence type="predicted"/>
<evidence type="ECO:0008006" key="4">
    <source>
        <dbReference type="Google" id="ProtNLM"/>
    </source>
</evidence>
<accession>A0A846MSW7</accession>
<organism evidence="2 3">
    <name type="scientific">Thermonema lapsum</name>
    <dbReference type="NCBI Taxonomy" id="28195"/>
    <lineage>
        <taxon>Bacteria</taxon>
        <taxon>Pseudomonadati</taxon>
        <taxon>Bacteroidota</taxon>
        <taxon>Cytophagia</taxon>
        <taxon>Cytophagales</taxon>
        <taxon>Thermonemataceae</taxon>
        <taxon>Thermonema</taxon>
    </lineage>
</organism>
<dbReference type="Gene3D" id="1.25.40.10">
    <property type="entry name" value="Tetratricopeptide repeat domain"/>
    <property type="match status" value="3"/>
</dbReference>
<gene>
    <name evidence="2" type="ORF">FHS56_001935</name>
</gene>
<evidence type="ECO:0000256" key="1">
    <source>
        <dbReference type="SAM" id="SignalP"/>
    </source>
</evidence>
<dbReference type="SUPFAM" id="SSF48452">
    <property type="entry name" value="TPR-like"/>
    <property type="match status" value="3"/>
</dbReference>
<name>A0A846MSW7_9BACT</name>
<protein>
    <recommendedName>
        <fullName evidence="4">Tetratricopeptide repeat protein</fullName>
    </recommendedName>
</protein>
<dbReference type="Pfam" id="PF13432">
    <property type="entry name" value="TPR_16"/>
    <property type="match status" value="1"/>
</dbReference>